<dbReference type="Gene3D" id="1.20.1740.10">
    <property type="entry name" value="Amino acid/polyamine transporter I"/>
    <property type="match status" value="1"/>
</dbReference>
<evidence type="ECO:0000256" key="6">
    <source>
        <dbReference type="SAM" id="Phobius"/>
    </source>
</evidence>
<feature type="transmembrane region" description="Helical" evidence="6">
    <location>
        <begin position="81"/>
        <end position="99"/>
    </location>
</feature>
<organism evidence="7 8">
    <name type="scientific">Haloferax lucentense (strain DSM 14919 / JCM 9276 / NCIMB 13854 / Aa 2.2)</name>
    <name type="common">Haloferax alicantei</name>
    <dbReference type="NCBI Taxonomy" id="1230452"/>
    <lineage>
        <taxon>Archaea</taxon>
        <taxon>Methanobacteriati</taxon>
        <taxon>Methanobacteriota</taxon>
        <taxon>Stenosarchaea group</taxon>
        <taxon>Halobacteria</taxon>
        <taxon>Halobacteriales</taxon>
        <taxon>Haloferacaceae</taxon>
        <taxon>Haloferax</taxon>
    </lineage>
</organism>
<feature type="transmembrane region" description="Helical" evidence="6">
    <location>
        <begin position="38"/>
        <end position="61"/>
    </location>
</feature>
<keyword evidence="2" id="KW-1003">Cell membrane</keyword>
<dbReference type="GO" id="GO:0005886">
    <property type="term" value="C:plasma membrane"/>
    <property type="evidence" value="ECO:0007669"/>
    <property type="project" value="UniProtKB-SubCell"/>
</dbReference>
<evidence type="ECO:0000256" key="3">
    <source>
        <dbReference type="ARBA" id="ARBA00022692"/>
    </source>
</evidence>
<dbReference type="PANTHER" id="PTHR42770">
    <property type="entry name" value="AMINO ACID TRANSPORTER-RELATED"/>
    <property type="match status" value="1"/>
</dbReference>
<keyword evidence="3 6" id="KW-0812">Transmembrane</keyword>
<dbReference type="PANTHER" id="PTHR42770:SF7">
    <property type="entry name" value="MEMBRANE PROTEIN"/>
    <property type="match status" value="1"/>
</dbReference>
<proteinExistence type="predicted"/>
<evidence type="ECO:0000256" key="4">
    <source>
        <dbReference type="ARBA" id="ARBA00022989"/>
    </source>
</evidence>
<gene>
    <name evidence="7" type="ORF">C456_04475</name>
</gene>
<sequence>MTDEELAKDLGPVAALTIGVGTMIGAGIFVLPREAYGIAGPAVALSFVVGGVISLFTALSASELGTAMPKAGGSYYYVNHALGPLFGSIAGMGNWMGLAF</sequence>
<dbReference type="InterPro" id="IPR050367">
    <property type="entry name" value="APC_superfamily"/>
</dbReference>
<evidence type="ECO:0000256" key="5">
    <source>
        <dbReference type="ARBA" id="ARBA00023136"/>
    </source>
</evidence>
<dbReference type="Pfam" id="PF13520">
    <property type="entry name" value="AA_permease_2"/>
    <property type="match status" value="1"/>
</dbReference>
<dbReference type="EMBL" id="AOLH01000008">
    <property type="protein sequence ID" value="ELZ76053.1"/>
    <property type="molecule type" value="Genomic_DNA"/>
</dbReference>
<dbReference type="InterPro" id="IPR002293">
    <property type="entry name" value="AA/rel_permease1"/>
</dbReference>
<protein>
    <submittedName>
        <fullName evidence="7">Cationic amino acid transporter</fullName>
    </submittedName>
</protein>
<dbReference type="AlphaFoldDB" id="M0GWX6"/>
<dbReference type="Proteomes" id="UP000011535">
    <property type="component" value="Unassembled WGS sequence"/>
</dbReference>
<evidence type="ECO:0000256" key="1">
    <source>
        <dbReference type="ARBA" id="ARBA00004651"/>
    </source>
</evidence>
<evidence type="ECO:0000313" key="8">
    <source>
        <dbReference type="Proteomes" id="UP000011535"/>
    </source>
</evidence>
<dbReference type="GO" id="GO:0022857">
    <property type="term" value="F:transmembrane transporter activity"/>
    <property type="evidence" value="ECO:0007669"/>
    <property type="project" value="InterPro"/>
</dbReference>
<keyword evidence="5 6" id="KW-0472">Membrane</keyword>
<feature type="non-terminal residue" evidence="7">
    <location>
        <position position="100"/>
    </location>
</feature>
<comment type="caution">
    <text evidence="7">The sequence shown here is derived from an EMBL/GenBank/DDBJ whole genome shotgun (WGS) entry which is preliminary data.</text>
</comment>
<feature type="transmembrane region" description="Helical" evidence="6">
    <location>
        <begin position="12"/>
        <end position="31"/>
    </location>
</feature>
<accession>M0GWX6</accession>
<reference evidence="7 8" key="1">
    <citation type="journal article" date="2014" name="PLoS Genet.">
        <title>Phylogenetically driven sequencing of extremely halophilic archaea reveals strategies for static and dynamic osmo-response.</title>
        <authorList>
            <person name="Becker E.A."/>
            <person name="Seitzer P.M."/>
            <person name="Tritt A."/>
            <person name="Larsen D."/>
            <person name="Krusor M."/>
            <person name="Yao A.I."/>
            <person name="Wu D."/>
            <person name="Madern D."/>
            <person name="Eisen J.A."/>
            <person name="Darling A.E."/>
            <person name="Facciotti M.T."/>
        </authorList>
    </citation>
    <scope>NUCLEOTIDE SEQUENCE [LARGE SCALE GENOMIC DNA]</scope>
    <source>
        <strain evidence="8">DSM 14919 / CCM 7023 / CIP 107410 / JCM 9276 / NCIMB 13854 / Aa 2.2</strain>
    </source>
</reference>
<name>M0GWX6_HALL2</name>
<evidence type="ECO:0000256" key="2">
    <source>
        <dbReference type="ARBA" id="ARBA00022475"/>
    </source>
</evidence>
<dbReference type="RefSeq" id="WP_004062456.1">
    <property type="nucleotide sequence ID" value="NZ_AOLH01000008.1"/>
</dbReference>
<evidence type="ECO:0000313" key="7">
    <source>
        <dbReference type="EMBL" id="ELZ76053.1"/>
    </source>
</evidence>
<keyword evidence="4 6" id="KW-1133">Transmembrane helix</keyword>
<comment type="subcellular location">
    <subcellularLocation>
        <location evidence="1">Cell membrane</location>
        <topology evidence="1">Multi-pass membrane protein</topology>
    </subcellularLocation>
</comment>